<dbReference type="Gene3D" id="3.40.50.360">
    <property type="match status" value="1"/>
</dbReference>
<evidence type="ECO:0000313" key="1">
    <source>
        <dbReference type="EMBL" id="KRK35106.1"/>
    </source>
</evidence>
<dbReference type="Proteomes" id="UP000051461">
    <property type="component" value="Unassembled WGS sequence"/>
</dbReference>
<dbReference type="SUPFAM" id="SSF52218">
    <property type="entry name" value="Flavoproteins"/>
    <property type="match status" value="1"/>
</dbReference>
<keyword evidence="2" id="KW-1185">Reference proteome</keyword>
<accession>A0A0R1GUJ7</accession>
<name>A0A0R1GUJ7_9LACO</name>
<sequence length="145" mass="15755">MSHLKIAIRYYSRSGSTQKLATAIGSAIGVPAKPISEPLTEPVELLFLGGAPYIAGHLNRHLQQFIQALTSQQVTRIAVFSTSNWQGSIVTQVTKNLRDPALQVLHSDFACRGAFGKLNRQHPTITECAAAGRYAQQIVAQLKDS</sequence>
<organism evidence="1 2">
    <name type="scientific">Loigolactobacillus bifermentans DSM 20003</name>
    <dbReference type="NCBI Taxonomy" id="1423726"/>
    <lineage>
        <taxon>Bacteria</taxon>
        <taxon>Bacillati</taxon>
        <taxon>Bacillota</taxon>
        <taxon>Bacilli</taxon>
        <taxon>Lactobacillales</taxon>
        <taxon>Lactobacillaceae</taxon>
        <taxon>Loigolactobacillus</taxon>
    </lineage>
</organism>
<dbReference type="InterPro" id="IPR029039">
    <property type="entry name" value="Flavoprotein-like_sf"/>
</dbReference>
<reference evidence="1 2" key="1">
    <citation type="journal article" date="2015" name="Genome Announc.">
        <title>Expanding the biotechnology potential of lactobacilli through comparative genomics of 213 strains and associated genera.</title>
        <authorList>
            <person name="Sun Z."/>
            <person name="Harris H.M."/>
            <person name="McCann A."/>
            <person name="Guo C."/>
            <person name="Argimon S."/>
            <person name="Zhang W."/>
            <person name="Yang X."/>
            <person name="Jeffery I.B."/>
            <person name="Cooney J.C."/>
            <person name="Kagawa T.F."/>
            <person name="Liu W."/>
            <person name="Song Y."/>
            <person name="Salvetti E."/>
            <person name="Wrobel A."/>
            <person name="Rasinkangas P."/>
            <person name="Parkhill J."/>
            <person name="Rea M.C."/>
            <person name="O'Sullivan O."/>
            <person name="Ritari J."/>
            <person name="Douillard F.P."/>
            <person name="Paul Ross R."/>
            <person name="Yang R."/>
            <person name="Briner A.E."/>
            <person name="Felis G.E."/>
            <person name="de Vos W.M."/>
            <person name="Barrangou R."/>
            <person name="Klaenhammer T.R."/>
            <person name="Caufield P.W."/>
            <person name="Cui Y."/>
            <person name="Zhang H."/>
            <person name="O'Toole P.W."/>
        </authorList>
    </citation>
    <scope>NUCLEOTIDE SEQUENCE [LARGE SCALE GENOMIC DNA]</scope>
    <source>
        <strain evidence="1 2">DSM 20003</strain>
    </source>
</reference>
<dbReference type="AlphaFoldDB" id="A0A0R1GUJ7"/>
<protein>
    <recommendedName>
        <fullName evidence="3">Flavodoxin</fullName>
    </recommendedName>
</protein>
<gene>
    <name evidence="1" type="ORF">FC07_GL000220</name>
</gene>
<dbReference type="PATRIC" id="fig|1423726.3.peg.230"/>
<comment type="caution">
    <text evidence="1">The sequence shown here is derived from an EMBL/GenBank/DDBJ whole genome shotgun (WGS) entry which is preliminary data.</text>
</comment>
<dbReference type="EMBL" id="AZDA01000082">
    <property type="protein sequence ID" value="KRK35106.1"/>
    <property type="molecule type" value="Genomic_DNA"/>
</dbReference>
<evidence type="ECO:0008006" key="3">
    <source>
        <dbReference type="Google" id="ProtNLM"/>
    </source>
</evidence>
<evidence type="ECO:0000313" key="2">
    <source>
        <dbReference type="Proteomes" id="UP000051461"/>
    </source>
</evidence>
<proteinExistence type="predicted"/>
<dbReference type="STRING" id="1423726.FC07_GL000220"/>